<organism evidence="6">
    <name type="scientific">Amphimedon queenslandica</name>
    <name type="common">Sponge</name>
    <dbReference type="NCBI Taxonomy" id="400682"/>
    <lineage>
        <taxon>Eukaryota</taxon>
        <taxon>Metazoa</taxon>
        <taxon>Porifera</taxon>
        <taxon>Demospongiae</taxon>
        <taxon>Heteroscleromorpha</taxon>
        <taxon>Haplosclerida</taxon>
        <taxon>Niphatidae</taxon>
        <taxon>Amphimedon</taxon>
    </lineage>
</organism>
<dbReference type="Gene3D" id="2.60.220.50">
    <property type="match status" value="1"/>
</dbReference>
<comment type="subcellular location">
    <subcellularLocation>
        <location evidence="1">Membrane</location>
    </subcellularLocation>
</comment>
<dbReference type="InParanoid" id="A0A1X7UCM3"/>
<dbReference type="InterPro" id="IPR046338">
    <property type="entry name" value="GAIN_dom_sf"/>
</dbReference>
<dbReference type="PANTHER" id="PTHR45692:SF1">
    <property type="entry name" value="G-PROTEIN COUPLED RECEPTORS FAMILY 2 PROFILE 2 DOMAIN-CONTAINING PROTEIN"/>
    <property type="match status" value="1"/>
</dbReference>
<evidence type="ECO:0000256" key="4">
    <source>
        <dbReference type="ARBA" id="ARBA00023136"/>
    </source>
</evidence>
<dbReference type="PANTHER" id="PTHR45692">
    <property type="entry name" value="G_PROTEIN_RECEP_F2_4 DOMAIN-CONTAINING PROTEIN"/>
    <property type="match status" value="1"/>
</dbReference>
<reference evidence="6" key="1">
    <citation type="submission" date="2017-05" db="UniProtKB">
        <authorList>
            <consortium name="EnsemblMetazoa"/>
        </authorList>
    </citation>
    <scope>IDENTIFICATION</scope>
</reference>
<dbReference type="InterPro" id="IPR000203">
    <property type="entry name" value="GPS"/>
</dbReference>
<dbReference type="Pfam" id="PF01825">
    <property type="entry name" value="GPS"/>
    <property type="match status" value="1"/>
</dbReference>
<dbReference type="GO" id="GO:0016020">
    <property type="term" value="C:membrane"/>
    <property type="evidence" value="ECO:0007669"/>
    <property type="project" value="UniProtKB-SubCell"/>
</dbReference>
<keyword evidence="2 5" id="KW-0812">Transmembrane</keyword>
<dbReference type="AlphaFoldDB" id="A0A1X7UCM3"/>
<evidence type="ECO:0000256" key="2">
    <source>
        <dbReference type="ARBA" id="ARBA00022692"/>
    </source>
</evidence>
<protein>
    <submittedName>
        <fullName evidence="6">Uncharacterized protein</fullName>
    </submittedName>
</protein>
<keyword evidence="4 5" id="KW-0472">Membrane</keyword>
<evidence type="ECO:0000256" key="3">
    <source>
        <dbReference type="ARBA" id="ARBA00022989"/>
    </source>
</evidence>
<accession>A0A1X7UCM3</accession>
<evidence type="ECO:0000313" key="6">
    <source>
        <dbReference type="EnsemblMetazoa" id="Aqu2.1.25212_001"/>
    </source>
</evidence>
<evidence type="ECO:0000256" key="5">
    <source>
        <dbReference type="SAM" id="Phobius"/>
    </source>
</evidence>
<evidence type="ECO:0000256" key="1">
    <source>
        <dbReference type="ARBA" id="ARBA00004370"/>
    </source>
</evidence>
<sequence>MALLLARVTSAITLLLYLIYNVDSRPSQSFFQFIIRLTGDQDENNLRNVSSLLDQTATLLSSPNINMIFSTDEVSMTTEGTVRILDSVQEWLPQVVANQSNNIVQSFERIVDALIIDPDTNDTVTCSCNHLTNFACLVDISSRTGSSPSPRPDTFALRIVSYVGVSLSLLGLVVAILTLLYESLMHQMRAGCITIGALIKEKCIQYKQPR</sequence>
<name>A0A1X7UCM3_AMPQE</name>
<dbReference type="EnsemblMetazoa" id="Aqu2.1.25212_001">
    <property type="protein sequence ID" value="Aqu2.1.25212_001"/>
    <property type="gene ID" value="Aqu2.1.25212"/>
</dbReference>
<keyword evidence="3 5" id="KW-1133">Transmembrane helix</keyword>
<proteinExistence type="predicted"/>
<feature type="transmembrane region" description="Helical" evidence="5">
    <location>
        <begin position="159"/>
        <end position="181"/>
    </location>
</feature>